<organism evidence="2 3">
    <name type="scientific">Halorientalis regularis</name>
    <dbReference type="NCBI Taxonomy" id="660518"/>
    <lineage>
        <taxon>Archaea</taxon>
        <taxon>Methanobacteriati</taxon>
        <taxon>Methanobacteriota</taxon>
        <taxon>Stenosarchaea group</taxon>
        <taxon>Halobacteria</taxon>
        <taxon>Halobacteriales</taxon>
        <taxon>Haloarculaceae</taxon>
        <taxon>Halorientalis</taxon>
    </lineage>
</organism>
<dbReference type="InterPro" id="IPR029052">
    <property type="entry name" value="Metallo-depent_PP-like"/>
</dbReference>
<dbReference type="PIRSF" id="PIRSF000887">
    <property type="entry name" value="Pesterase_MJ0037"/>
    <property type="match status" value="1"/>
</dbReference>
<feature type="domain" description="Calcineurin-like phosphoesterase" evidence="1">
    <location>
        <begin position="20"/>
        <end position="157"/>
    </location>
</feature>
<name>A0A1G7NVK0_9EURY</name>
<dbReference type="PANTHER" id="PTHR39323">
    <property type="entry name" value="BLR1149 PROTEIN"/>
    <property type="match status" value="1"/>
</dbReference>
<dbReference type="InterPro" id="IPR024173">
    <property type="entry name" value="Pesterase_MJ0037-like"/>
</dbReference>
<dbReference type="Proteomes" id="UP000199076">
    <property type="component" value="Unassembled WGS sequence"/>
</dbReference>
<evidence type="ECO:0000259" key="1">
    <source>
        <dbReference type="Pfam" id="PF00149"/>
    </source>
</evidence>
<proteinExistence type="predicted"/>
<dbReference type="PANTHER" id="PTHR39323:SF1">
    <property type="entry name" value="BLR1149 PROTEIN"/>
    <property type="match status" value="1"/>
</dbReference>
<dbReference type="Gene3D" id="3.60.21.10">
    <property type="match status" value="1"/>
</dbReference>
<dbReference type="RefSeq" id="WP_092693085.1">
    <property type="nucleotide sequence ID" value="NZ_FNBK01000009.1"/>
</dbReference>
<dbReference type="GO" id="GO:0016787">
    <property type="term" value="F:hydrolase activity"/>
    <property type="evidence" value="ECO:0007669"/>
    <property type="project" value="InterPro"/>
</dbReference>
<dbReference type="STRING" id="660518.SAMN05216218_109163"/>
<accession>A0A1G7NVK0</accession>
<gene>
    <name evidence="2" type="ORF">SAMN05216218_109163</name>
</gene>
<reference evidence="3" key="1">
    <citation type="submission" date="2016-10" db="EMBL/GenBank/DDBJ databases">
        <authorList>
            <person name="Varghese N."/>
            <person name="Submissions S."/>
        </authorList>
    </citation>
    <scope>NUCLEOTIDE SEQUENCE [LARGE SCALE GENOMIC DNA]</scope>
    <source>
        <strain evidence="3">IBRC-M 10760</strain>
    </source>
</reference>
<protein>
    <submittedName>
        <fullName evidence="2">Putative phosphoesterase</fullName>
    </submittedName>
</protein>
<keyword evidence="3" id="KW-1185">Reference proteome</keyword>
<sequence length="248" mass="26314">MAVEPVPGEPAAVADLPDGRALVIADYHAGLEVGLRYDGVELRSRADERRGTVLDLLDRTDADRLVVLGDFGHAIGDPGGEEREEIETLLDALSVPVTVVKGNHDGDLGGLLDDRDGVALTPGHGVRLGDVGFVHGHTWPSPDVLAADVVCMGHEHPMVRLEDEVGGARAERAWLRGSLAPDPFEESHDTDLAIDGELVVFPSVNDLTGGTWINVAGQDFLAPFLPAGLADGQAYLLDGTRLGAYRRV</sequence>
<dbReference type="OrthoDB" id="10013at2157"/>
<dbReference type="InterPro" id="IPR004843">
    <property type="entry name" value="Calcineurin-like_PHP"/>
</dbReference>
<dbReference type="Pfam" id="PF00149">
    <property type="entry name" value="Metallophos"/>
    <property type="match status" value="1"/>
</dbReference>
<dbReference type="EMBL" id="FNBK01000009">
    <property type="protein sequence ID" value="SDF78066.1"/>
    <property type="molecule type" value="Genomic_DNA"/>
</dbReference>
<evidence type="ECO:0000313" key="3">
    <source>
        <dbReference type="Proteomes" id="UP000199076"/>
    </source>
</evidence>
<dbReference type="SUPFAM" id="SSF56300">
    <property type="entry name" value="Metallo-dependent phosphatases"/>
    <property type="match status" value="1"/>
</dbReference>
<evidence type="ECO:0000313" key="2">
    <source>
        <dbReference type="EMBL" id="SDF78066.1"/>
    </source>
</evidence>
<dbReference type="AlphaFoldDB" id="A0A1G7NVK0"/>